<dbReference type="AlphaFoldDB" id="A0A420VTJ0"/>
<dbReference type="RefSeq" id="WP_121126109.1">
    <property type="nucleotide sequence ID" value="NZ_RBWS01000017.1"/>
</dbReference>
<protein>
    <submittedName>
        <fullName evidence="2">FAD-dependent oxidoreductase</fullName>
    </submittedName>
</protein>
<dbReference type="Pfam" id="PF01266">
    <property type="entry name" value="DAO"/>
    <property type="match status" value="1"/>
</dbReference>
<reference evidence="2 3" key="1">
    <citation type="submission" date="2018-10" db="EMBL/GenBank/DDBJ databases">
        <title>Sphingobacterium sp. M05W1-28.</title>
        <authorList>
            <person name="Cai H."/>
        </authorList>
    </citation>
    <scope>NUCLEOTIDE SEQUENCE [LARGE SCALE GENOMIC DNA]</scope>
    <source>
        <strain evidence="2 3">M05W1-28</strain>
    </source>
</reference>
<feature type="domain" description="FAD dependent oxidoreductase" evidence="1">
    <location>
        <begin position="29"/>
        <end position="77"/>
    </location>
</feature>
<name>A0A420VTJ0_9SPHI</name>
<comment type="caution">
    <text evidence="2">The sequence shown here is derived from an EMBL/GenBank/DDBJ whole genome shotgun (WGS) entry which is preliminary data.</text>
</comment>
<organism evidence="2 3">
    <name type="scientific">Sphingobacterium puteale</name>
    <dbReference type="NCBI Taxonomy" id="2420510"/>
    <lineage>
        <taxon>Bacteria</taxon>
        <taxon>Pseudomonadati</taxon>
        <taxon>Bacteroidota</taxon>
        <taxon>Sphingobacteriia</taxon>
        <taxon>Sphingobacteriales</taxon>
        <taxon>Sphingobacteriaceae</taxon>
        <taxon>Sphingobacterium</taxon>
    </lineage>
</organism>
<sequence length="109" mass="12025">MKRDGSNNSFWQTIDGQNFPTDFSDLEFDTIIVGAGITGVTLAKELQDTGFKCLLLDKENPGFGTTGGTTAHINNFYDAHTFSPSTIGCKNYAKQYSSFQPAFYKSYPD</sequence>
<dbReference type="Gene3D" id="3.50.50.60">
    <property type="entry name" value="FAD/NAD(P)-binding domain"/>
    <property type="match status" value="1"/>
</dbReference>
<dbReference type="InterPro" id="IPR006076">
    <property type="entry name" value="FAD-dep_OxRdtase"/>
</dbReference>
<evidence type="ECO:0000259" key="1">
    <source>
        <dbReference type="Pfam" id="PF01266"/>
    </source>
</evidence>
<dbReference type="EMBL" id="RBWS01000017">
    <property type="protein sequence ID" value="RKO69661.1"/>
    <property type="molecule type" value="Genomic_DNA"/>
</dbReference>
<proteinExistence type="predicted"/>
<dbReference type="OrthoDB" id="9767869at2"/>
<evidence type="ECO:0000313" key="3">
    <source>
        <dbReference type="Proteomes" id="UP000282423"/>
    </source>
</evidence>
<accession>A0A420VTJ0</accession>
<gene>
    <name evidence="2" type="ORF">D7322_20545</name>
</gene>
<dbReference type="Proteomes" id="UP000282423">
    <property type="component" value="Unassembled WGS sequence"/>
</dbReference>
<dbReference type="InterPro" id="IPR036188">
    <property type="entry name" value="FAD/NAD-bd_sf"/>
</dbReference>
<dbReference type="SUPFAM" id="SSF51905">
    <property type="entry name" value="FAD/NAD(P)-binding domain"/>
    <property type="match status" value="1"/>
</dbReference>
<evidence type="ECO:0000313" key="2">
    <source>
        <dbReference type="EMBL" id="RKO69661.1"/>
    </source>
</evidence>
<keyword evidence="3" id="KW-1185">Reference proteome</keyword>